<keyword evidence="5" id="KW-0393">Immunoglobulin domain</keyword>
<dbReference type="Pfam" id="PF13927">
    <property type="entry name" value="Ig_3"/>
    <property type="match status" value="1"/>
</dbReference>
<feature type="domain" description="Ig-like" evidence="7">
    <location>
        <begin position="119"/>
        <end position="227"/>
    </location>
</feature>
<keyword evidence="2" id="KW-0472">Membrane</keyword>
<dbReference type="InterPro" id="IPR013162">
    <property type="entry name" value="CD80_C2-set"/>
</dbReference>
<evidence type="ECO:0000256" key="4">
    <source>
        <dbReference type="ARBA" id="ARBA00023180"/>
    </source>
</evidence>
<dbReference type="PANTHER" id="PTHR11640:SF31">
    <property type="entry name" value="IRREGULAR CHIASM C-ROUGHEST PROTEIN-RELATED"/>
    <property type="match status" value="1"/>
</dbReference>
<sequence>MLAIIAAFAAILAVCQGATFTIAPYNTSAEIGGNGTIACIVTNLGSDSVNWKKKNGNSLTSLTFNGNVLADATKYAVTGQYNLTIMNVASSDEGTYQCVVGSQTLEAYFSPVCKSFNLPNNVSVYWASSPSAGNRVNATCKSTYSNPPANLRWYLASNDVNTNQPINLVDKTSLAIYNTENVLSSGYGDAVSNLPLDLVSSNHGDWLICEVEFDGYYDVMNYTMQINLKYSSCLPSWILDMELQESSHRES</sequence>
<dbReference type="InterPro" id="IPR036179">
    <property type="entry name" value="Ig-like_dom_sf"/>
</dbReference>
<evidence type="ECO:0000256" key="5">
    <source>
        <dbReference type="ARBA" id="ARBA00023319"/>
    </source>
</evidence>
<accession>A0ABQ9EJM5</accession>
<dbReference type="InterPro" id="IPR013783">
    <property type="entry name" value="Ig-like_fold"/>
</dbReference>
<protein>
    <recommendedName>
        <fullName evidence="7">Ig-like domain-containing protein</fullName>
    </recommendedName>
</protein>
<keyword evidence="6" id="KW-0732">Signal</keyword>
<feature type="signal peptide" evidence="6">
    <location>
        <begin position="1"/>
        <end position="17"/>
    </location>
</feature>
<dbReference type="Proteomes" id="UP001217089">
    <property type="component" value="Unassembled WGS sequence"/>
</dbReference>
<dbReference type="Pfam" id="PF08205">
    <property type="entry name" value="C2-set_2"/>
    <property type="match status" value="1"/>
</dbReference>
<evidence type="ECO:0000256" key="3">
    <source>
        <dbReference type="ARBA" id="ARBA00023157"/>
    </source>
</evidence>
<organism evidence="8 9">
    <name type="scientific">Tegillarca granosa</name>
    <name type="common">Malaysian cockle</name>
    <name type="synonym">Anadara granosa</name>
    <dbReference type="NCBI Taxonomy" id="220873"/>
    <lineage>
        <taxon>Eukaryota</taxon>
        <taxon>Metazoa</taxon>
        <taxon>Spiralia</taxon>
        <taxon>Lophotrochozoa</taxon>
        <taxon>Mollusca</taxon>
        <taxon>Bivalvia</taxon>
        <taxon>Autobranchia</taxon>
        <taxon>Pteriomorphia</taxon>
        <taxon>Arcoida</taxon>
        <taxon>Arcoidea</taxon>
        <taxon>Arcidae</taxon>
        <taxon>Tegillarca</taxon>
    </lineage>
</organism>
<dbReference type="Gene3D" id="2.60.40.10">
    <property type="entry name" value="Immunoglobulins"/>
    <property type="match status" value="2"/>
</dbReference>
<feature type="chain" id="PRO_5046031911" description="Ig-like domain-containing protein" evidence="6">
    <location>
        <begin position="18"/>
        <end position="251"/>
    </location>
</feature>
<evidence type="ECO:0000313" key="9">
    <source>
        <dbReference type="Proteomes" id="UP001217089"/>
    </source>
</evidence>
<comment type="caution">
    <text evidence="8">The sequence shown here is derived from an EMBL/GenBank/DDBJ whole genome shotgun (WGS) entry which is preliminary data.</text>
</comment>
<evidence type="ECO:0000256" key="1">
    <source>
        <dbReference type="ARBA" id="ARBA00004479"/>
    </source>
</evidence>
<dbReference type="PROSITE" id="PS50835">
    <property type="entry name" value="IG_LIKE"/>
    <property type="match status" value="2"/>
</dbReference>
<keyword evidence="4" id="KW-0325">Glycoprotein</keyword>
<reference evidence="8 9" key="1">
    <citation type="submission" date="2022-12" db="EMBL/GenBank/DDBJ databases">
        <title>Chromosome-level genome of Tegillarca granosa.</title>
        <authorList>
            <person name="Kim J."/>
        </authorList>
    </citation>
    <scope>NUCLEOTIDE SEQUENCE [LARGE SCALE GENOMIC DNA]</scope>
    <source>
        <strain evidence="8">Teg-2019</strain>
        <tissue evidence="8">Adductor muscle</tissue>
    </source>
</reference>
<gene>
    <name evidence="8" type="ORF">KUTeg_016014</name>
</gene>
<dbReference type="EMBL" id="JARBDR010000813">
    <property type="protein sequence ID" value="KAJ8305469.1"/>
    <property type="molecule type" value="Genomic_DNA"/>
</dbReference>
<keyword evidence="3" id="KW-1015">Disulfide bond</keyword>
<keyword evidence="9" id="KW-1185">Reference proteome</keyword>
<evidence type="ECO:0000256" key="6">
    <source>
        <dbReference type="SAM" id="SignalP"/>
    </source>
</evidence>
<dbReference type="PANTHER" id="PTHR11640">
    <property type="entry name" value="NEPHRIN"/>
    <property type="match status" value="1"/>
</dbReference>
<proteinExistence type="predicted"/>
<evidence type="ECO:0000259" key="7">
    <source>
        <dbReference type="PROSITE" id="PS50835"/>
    </source>
</evidence>
<feature type="domain" description="Ig-like" evidence="7">
    <location>
        <begin position="18"/>
        <end position="110"/>
    </location>
</feature>
<name>A0ABQ9EJM5_TEGGR</name>
<comment type="subcellular location">
    <subcellularLocation>
        <location evidence="1">Membrane</location>
        <topology evidence="1">Single-pass type I membrane protein</topology>
    </subcellularLocation>
</comment>
<dbReference type="InterPro" id="IPR051275">
    <property type="entry name" value="Cell_adhesion_signaling"/>
</dbReference>
<dbReference type="InterPro" id="IPR003598">
    <property type="entry name" value="Ig_sub2"/>
</dbReference>
<dbReference type="InterPro" id="IPR003599">
    <property type="entry name" value="Ig_sub"/>
</dbReference>
<dbReference type="InterPro" id="IPR007110">
    <property type="entry name" value="Ig-like_dom"/>
</dbReference>
<dbReference type="SMART" id="SM00409">
    <property type="entry name" value="IG"/>
    <property type="match status" value="1"/>
</dbReference>
<dbReference type="SUPFAM" id="SSF48726">
    <property type="entry name" value="Immunoglobulin"/>
    <property type="match status" value="2"/>
</dbReference>
<evidence type="ECO:0000256" key="2">
    <source>
        <dbReference type="ARBA" id="ARBA00023136"/>
    </source>
</evidence>
<evidence type="ECO:0000313" key="8">
    <source>
        <dbReference type="EMBL" id="KAJ8305469.1"/>
    </source>
</evidence>
<dbReference type="SMART" id="SM00408">
    <property type="entry name" value="IGc2"/>
    <property type="match status" value="1"/>
</dbReference>